<reference evidence="1 2" key="1">
    <citation type="journal article" date="2019" name="Int. J. Syst. Evol. Microbiol.">
        <title>The Global Catalogue of Microorganisms (GCM) 10K type strain sequencing project: providing services to taxonomists for standard genome sequencing and annotation.</title>
        <authorList>
            <consortium name="The Broad Institute Genomics Platform"/>
            <consortium name="The Broad Institute Genome Sequencing Center for Infectious Disease"/>
            <person name="Wu L."/>
            <person name="Ma J."/>
        </authorList>
    </citation>
    <scope>NUCLEOTIDE SEQUENCE [LARGE SCALE GENOMIC DNA]</scope>
    <source>
        <strain evidence="1 2">JCM 15309</strain>
    </source>
</reference>
<accession>A0ABN2RJJ8</accession>
<organism evidence="1 2">
    <name type="scientific">Nocardioides panacihumi</name>
    <dbReference type="NCBI Taxonomy" id="400774"/>
    <lineage>
        <taxon>Bacteria</taxon>
        <taxon>Bacillati</taxon>
        <taxon>Actinomycetota</taxon>
        <taxon>Actinomycetes</taxon>
        <taxon>Propionibacteriales</taxon>
        <taxon>Nocardioidaceae</taxon>
        <taxon>Nocardioides</taxon>
    </lineage>
</organism>
<protein>
    <submittedName>
        <fullName evidence="1">Uncharacterized protein</fullName>
    </submittedName>
</protein>
<dbReference type="EMBL" id="BAAAPB010000004">
    <property type="protein sequence ID" value="GAA1970263.1"/>
    <property type="molecule type" value="Genomic_DNA"/>
</dbReference>
<gene>
    <name evidence="1" type="ORF">GCM10009798_33760</name>
</gene>
<dbReference type="RefSeq" id="WP_344046802.1">
    <property type="nucleotide sequence ID" value="NZ_BAAAPB010000004.1"/>
</dbReference>
<dbReference type="Proteomes" id="UP001500571">
    <property type="component" value="Unassembled WGS sequence"/>
</dbReference>
<name>A0ABN2RJJ8_9ACTN</name>
<evidence type="ECO:0000313" key="2">
    <source>
        <dbReference type="Proteomes" id="UP001500571"/>
    </source>
</evidence>
<keyword evidence="2" id="KW-1185">Reference proteome</keyword>
<proteinExistence type="predicted"/>
<evidence type="ECO:0000313" key="1">
    <source>
        <dbReference type="EMBL" id="GAA1970263.1"/>
    </source>
</evidence>
<comment type="caution">
    <text evidence="1">The sequence shown here is derived from an EMBL/GenBank/DDBJ whole genome shotgun (WGS) entry which is preliminary data.</text>
</comment>
<sequence length="70" mass="7977">MADKDIDAPDWIDQDLLTREEAGERLDEEIAIVRRRVAELEAAPADQRTVDSLEMVRRRLAAMEGVRADL</sequence>